<evidence type="ECO:0000313" key="2">
    <source>
        <dbReference type="Proteomes" id="UP000237883"/>
    </source>
</evidence>
<reference evidence="2" key="1">
    <citation type="submission" date="2018-02" db="EMBL/GenBank/DDBJ databases">
        <authorList>
            <person name="Holder M.E."/>
            <person name="Ajami N.J."/>
            <person name="Petrosino J.F."/>
        </authorList>
    </citation>
    <scope>NUCLEOTIDE SEQUENCE [LARGE SCALE GENOMIC DNA]</scope>
    <source>
        <strain evidence="2">CCUG 47132</strain>
    </source>
</reference>
<gene>
    <name evidence="1" type="ORF">C5Q96_02090</name>
</gene>
<dbReference type="OrthoDB" id="1089802at2"/>
<sequence length="390" mass="45106">MGDKPTYFVFDDVLRDKSLRKYFDLCVKDVQEGIARLSRTRAKAGYPSWPCFRVEGKEFLVSAVLEYYLYDLHCNGFISESAEAFTEKMRAICGWQWDVDRVLRKWIERVVINPFFCDASDSEYEHKWVLNPEDPGYTLTDEQLKFACYIAVCFTKYGHSFDKSFTKEIFDLVTALGSKLPAKIKKNGSGSLPKEIAECKTEEFSCIANDAFATIKISVKNESEESYSKILDYLCNLLEFGFSHSYAIEFKGQNKIYLPIKKLPKKGVNQLFANAILYPKLHDKIERYARLAMKEFEWYLNLDGEYSAMPGSFAVFALGLYNEKYHKLVCDYLSLCDGEHQSIQGEFVLTYIEKFGFTEKGLELYKLCGSNIQELPKKLIARYNKFVAQR</sequence>
<evidence type="ECO:0000313" key="1">
    <source>
        <dbReference type="EMBL" id="AVM47708.1"/>
    </source>
</evidence>
<name>A0A2S0L337_9FIRM</name>
<dbReference type="InterPro" id="IPR046136">
    <property type="entry name" value="DUF6138"/>
</dbReference>
<dbReference type="RefSeq" id="WP_106056744.1">
    <property type="nucleotide sequence ID" value="NZ_CP027228.1"/>
</dbReference>
<dbReference type="Pfam" id="PF19635">
    <property type="entry name" value="DUF6138"/>
    <property type="match status" value="1"/>
</dbReference>
<dbReference type="EMBL" id="CP027228">
    <property type="protein sequence ID" value="AVM47708.1"/>
    <property type="molecule type" value="Genomic_DNA"/>
</dbReference>
<protein>
    <submittedName>
        <fullName evidence="1">Uncharacterized protein</fullName>
    </submittedName>
</protein>
<dbReference type="Proteomes" id="UP000237883">
    <property type="component" value="Chromosome"/>
</dbReference>
<keyword evidence="2" id="KW-1185">Reference proteome</keyword>
<dbReference type="KEGG" id="mdv:C5Q96_02090"/>
<organism evidence="1 2">
    <name type="scientific">Mogibacterium diversum</name>
    <dbReference type="NCBI Taxonomy" id="114527"/>
    <lineage>
        <taxon>Bacteria</taxon>
        <taxon>Bacillati</taxon>
        <taxon>Bacillota</taxon>
        <taxon>Clostridia</taxon>
        <taxon>Peptostreptococcales</taxon>
        <taxon>Anaerovoracaceae</taxon>
        <taxon>Mogibacterium</taxon>
    </lineage>
</organism>
<accession>A0A2S0L337</accession>
<dbReference type="AlphaFoldDB" id="A0A2S0L337"/>
<dbReference type="GeneID" id="78391043"/>
<proteinExistence type="predicted"/>